<keyword evidence="1" id="KW-0862">Zinc</keyword>
<dbReference type="InParanoid" id="D5G999"/>
<evidence type="ECO:0000256" key="2">
    <source>
        <dbReference type="SAM" id="MobiDB-lite"/>
    </source>
</evidence>
<feature type="compositionally biased region" description="Basic and acidic residues" evidence="2">
    <location>
        <begin position="161"/>
        <end position="170"/>
    </location>
</feature>
<dbReference type="Proteomes" id="UP000006911">
    <property type="component" value="Unassembled WGS sequence"/>
</dbReference>
<organism evidence="4 5">
    <name type="scientific">Tuber melanosporum (strain Mel28)</name>
    <name type="common">Perigord black truffle</name>
    <dbReference type="NCBI Taxonomy" id="656061"/>
    <lineage>
        <taxon>Eukaryota</taxon>
        <taxon>Fungi</taxon>
        <taxon>Dikarya</taxon>
        <taxon>Ascomycota</taxon>
        <taxon>Pezizomycotina</taxon>
        <taxon>Pezizomycetes</taxon>
        <taxon>Pezizales</taxon>
        <taxon>Tuberaceae</taxon>
        <taxon>Tuber</taxon>
    </lineage>
</organism>
<evidence type="ECO:0000256" key="1">
    <source>
        <dbReference type="PROSITE-ProRule" id="PRU00047"/>
    </source>
</evidence>
<reference evidence="4 5" key="1">
    <citation type="journal article" date="2010" name="Nature">
        <title>Perigord black truffle genome uncovers evolutionary origins and mechanisms of symbiosis.</title>
        <authorList>
            <person name="Martin F."/>
            <person name="Kohler A."/>
            <person name="Murat C."/>
            <person name="Balestrini R."/>
            <person name="Coutinho P.M."/>
            <person name="Jaillon O."/>
            <person name="Montanini B."/>
            <person name="Morin E."/>
            <person name="Noel B."/>
            <person name="Percudani R."/>
            <person name="Porcel B."/>
            <person name="Rubini A."/>
            <person name="Amicucci A."/>
            <person name="Amselem J."/>
            <person name="Anthouard V."/>
            <person name="Arcioni S."/>
            <person name="Artiguenave F."/>
            <person name="Aury J.M."/>
            <person name="Ballario P."/>
            <person name="Bolchi A."/>
            <person name="Brenna A."/>
            <person name="Brun A."/>
            <person name="Buee M."/>
            <person name="Cantarel B."/>
            <person name="Chevalier G."/>
            <person name="Couloux A."/>
            <person name="Da Silva C."/>
            <person name="Denoeud F."/>
            <person name="Duplessis S."/>
            <person name="Ghignone S."/>
            <person name="Hilselberger B."/>
            <person name="Iotti M."/>
            <person name="Marcais B."/>
            <person name="Mello A."/>
            <person name="Miranda M."/>
            <person name="Pacioni G."/>
            <person name="Quesneville H."/>
            <person name="Riccioni C."/>
            <person name="Ruotolo R."/>
            <person name="Splivallo R."/>
            <person name="Stocchi V."/>
            <person name="Tisserant E."/>
            <person name="Viscomi A.R."/>
            <person name="Zambonelli A."/>
            <person name="Zampieri E."/>
            <person name="Henrissat B."/>
            <person name="Lebrun M.H."/>
            <person name="Paolocci F."/>
            <person name="Bonfante P."/>
            <person name="Ottonello S."/>
            <person name="Wincker P."/>
        </authorList>
    </citation>
    <scope>NUCLEOTIDE SEQUENCE [LARGE SCALE GENOMIC DNA]</scope>
    <source>
        <strain evidence="4 5">Mel28</strain>
    </source>
</reference>
<feature type="domain" description="CCHC-type" evidence="3">
    <location>
        <begin position="229"/>
        <end position="244"/>
    </location>
</feature>
<accession>D5G999</accession>
<dbReference type="KEGG" id="tml:GSTUM_00003211001"/>
<dbReference type="RefSeq" id="XP_002836901.1">
    <property type="nucleotide sequence ID" value="XM_002836855.1"/>
</dbReference>
<dbReference type="GO" id="GO:0008270">
    <property type="term" value="F:zinc ion binding"/>
    <property type="evidence" value="ECO:0007669"/>
    <property type="project" value="UniProtKB-KW"/>
</dbReference>
<evidence type="ECO:0000313" key="4">
    <source>
        <dbReference type="EMBL" id="CAZ81092.1"/>
    </source>
</evidence>
<protein>
    <submittedName>
        <fullName evidence="4">(Perigord truffle) hypothetical protein</fullName>
    </submittedName>
</protein>
<gene>
    <name evidence="4" type="ORF">GSTUM_00003211001</name>
</gene>
<dbReference type="GeneID" id="9184378"/>
<proteinExistence type="predicted"/>
<keyword evidence="1" id="KW-0863">Zinc-finger</keyword>
<name>D5G999_TUBMM</name>
<keyword evidence="5" id="KW-1185">Reference proteome</keyword>
<evidence type="ECO:0000313" key="5">
    <source>
        <dbReference type="Proteomes" id="UP000006911"/>
    </source>
</evidence>
<feature type="region of interest" description="Disordered" evidence="2">
    <location>
        <begin position="144"/>
        <end position="178"/>
    </location>
</feature>
<dbReference type="InterPro" id="IPR001878">
    <property type="entry name" value="Znf_CCHC"/>
</dbReference>
<sequence>MPLSFTKFQVDVEPGMSARHSQITIERNRTPTPNPRVVICSPPPPPPPSYPPSVTQYTPYPETQVILAAPQEQDPEPRPAILNINIGQAASDIAEKMATENMWRNQVAVLEGSLEEERRARSKEASARYQREIEGIYEAREARRQLRSGGEHRKSRSTEISVEHREEAARQRISRQYLQRRSSSLSRLASSDGLLLAPEHSNPRHSDGRLSITHTHTRYHAHETRYHDCSYCNRRGHRSYECPERESEVIRVPVGRVRYWRV</sequence>
<keyword evidence="1" id="KW-0479">Metal-binding</keyword>
<dbReference type="HOGENOM" id="CLU_1062422_0_0_1"/>
<dbReference type="PROSITE" id="PS50158">
    <property type="entry name" value="ZF_CCHC"/>
    <property type="match status" value="1"/>
</dbReference>
<dbReference type="GO" id="GO:0003676">
    <property type="term" value="F:nucleic acid binding"/>
    <property type="evidence" value="ECO:0007669"/>
    <property type="project" value="InterPro"/>
</dbReference>
<dbReference type="AlphaFoldDB" id="D5G999"/>
<dbReference type="EMBL" id="FN430056">
    <property type="protein sequence ID" value="CAZ81092.1"/>
    <property type="molecule type" value="Genomic_DNA"/>
</dbReference>
<evidence type="ECO:0000259" key="3">
    <source>
        <dbReference type="PROSITE" id="PS50158"/>
    </source>
</evidence>